<comment type="similarity">
    <text evidence="1">Belongs to the LysR transcriptional regulatory family.</text>
</comment>
<dbReference type="SUPFAM" id="SSF46785">
    <property type="entry name" value="Winged helix' DNA-binding domain"/>
    <property type="match status" value="1"/>
</dbReference>
<evidence type="ECO:0000313" key="6">
    <source>
        <dbReference type="EMBL" id="MDD9784575.1"/>
    </source>
</evidence>
<accession>A0ABD4WWD9</accession>
<reference evidence="6 7" key="1">
    <citation type="submission" date="2023-02" db="EMBL/GenBank/DDBJ databases">
        <authorList>
            <person name="Olszewska D."/>
        </authorList>
    </citation>
    <scope>NUCLEOTIDE SEQUENCE [LARGE SCALE GENOMIC DNA]</scope>
    <source>
        <strain evidence="6 7">FDU301</strain>
    </source>
</reference>
<keyword evidence="2" id="KW-0805">Transcription regulation</keyword>
<proteinExistence type="inferred from homology"/>
<dbReference type="EMBL" id="JARAOX010000196">
    <property type="protein sequence ID" value="MDD9784575.1"/>
    <property type="molecule type" value="Genomic_DNA"/>
</dbReference>
<name>A0ABD4WWD9_PRIMG</name>
<gene>
    <name evidence="6" type="ORF">PVE99_19605</name>
</gene>
<feature type="domain" description="HTH lysR-type" evidence="5">
    <location>
        <begin position="16"/>
        <end position="73"/>
    </location>
</feature>
<dbReference type="InterPro" id="IPR036388">
    <property type="entry name" value="WH-like_DNA-bd_sf"/>
</dbReference>
<dbReference type="InterPro" id="IPR036390">
    <property type="entry name" value="WH_DNA-bd_sf"/>
</dbReference>
<dbReference type="PANTHER" id="PTHR30126:SF40">
    <property type="entry name" value="HTH-TYPE TRANSCRIPTIONAL REGULATOR GLTR"/>
    <property type="match status" value="1"/>
</dbReference>
<dbReference type="GO" id="GO:0003677">
    <property type="term" value="F:DNA binding"/>
    <property type="evidence" value="ECO:0007669"/>
    <property type="project" value="UniProtKB-KW"/>
</dbReference>
<dbReference type="InterPro" id="IPR000847">
    <property type="entry name" value="LysR_HTH_N"/>
</dbReference>
<dbReference type="CDD" id="cd08442">
    <property type="entry name" value="PBP2_YofA_SoxR_like"/>
    <property type="match status" value="1"/>
</dbReference>
<evidence type="ECO:0000256" key="4">
    <source>
        <dbReference type="ARBA" id="ARBA00023163"/>
    </source>
</evidence>
<evidence type="ECO:0000256" key="2">
    <source>
        <dbReference type="ARBA" id="ARBA00023015"/>
    </source>
</evidence>
<dbReference type="Pfam" id="PF00126">
    <property type="entry name" value="HTH_1"/>
    <property type="match status" value="1"/>
</dbReference>
<evidence type="ECO:0000256" key="3">
    <source>
        <dbReference type="ARBA" id="ARBA00023125"/>
    </source>
</evidence>
<dbReference type="PROSITE" id="PS50931">
    <property type="entry name" value="HTH_LYSR"/>
    <property type="match status" value="1"/>
</dbReference>
<keyword evidence="3" id="KW-0238">DNA-binding</keyword>
<evidence type="ECO:0000256" key="1">
    <source>
        <dbReference type="ARBA" id="ARBA00009437"/>
    </source>
</evidence>
<evidence type="ECO:0000313" key="7">
    <source>
        <dbReference type="Proteomes" id="UP001213771"/>
    </source>
</evidence>
<dbReference type="FunFam" id="1.10.10.10:FF:000001">
    <property type="entry name" value="LysR family transcriptional regulator"/>
    <property type="match status" value="1"/>
</dbReference>
<sequence length="302" mass="34456">MAGINKNHIESESYTLEISDLEVFRIVADEKSISQAAKRLNYVQSNVTVRIKRLETELRTQLFYRHARGVTLTSTGKTLLIYTDKLFSVLEEAKNAIYSDEIPRGSLTIGSIESVAAIRLPDLLTSFMTHIPQVDLSLKGGTTEALVNEVLEYKLDGAFVTGPVDHPDLVQHTFREEELVLITDKVHSKIESFKDISQRTILTLEQGCKYKKRFETWMETEGLYPKRRMRFSSLEGIVGCVKSGLGISLLSKSYVSRLPIKEELNLYSIPKDYSSIVTVFIHRKDVLLTRALQEFKNWFELE</sequence>
<protein>
    <submittedName>
        <fullName evidence="6">LysR family transcriptional regulator</fullName>
    </submittedName>
</protein>
<organism evidence="6 7">
    <name type="scientific">Priestia megaterium</name>
    <name type="common">Bacillus megaterium</name>
    <dbReference type="NCBI Taxonomy" id="1404"/>
    <lineage>
        <taxon>Bacteria</taxon>
        <taxon>Bacillati</taxon>
        <taxon>Bacillota</taxon>
        <taxon>Bacilli</taxon>
        <taxon>Bacillales</taxon>
        <taxon>Bacillaceae</taxon>
        <taxon>Priestia</taxon>
    </lineage>
</organism>
<dbReference type="RefSeq" id="WP_255260802.1">
    <property type="nucleotide sequence ID" value="NZ_JARAOX010000196.1"/>
</dbReference>
<dbReference type="AlphaFoldDB" id="A0ABD4WWD9"/>
<dbReference type="SUPFAM" id="SSF53850">
    <property type="entry name" value="Periplasmic binding protein-like II"/>
    <property type="match status" value="1"/>
</dbReference>
<dbReference type="Gene3D" id="3.40.190.290">
    <property type="match status" value="1"/>
</dbReference>
<dbReference type="Gene3D" id="1.10.10.10">
    <property type="entry name" value="Winged helix-like DNA-binding domain superfamily/Winged helix DNA-binding domain"/>
    <property type="match status" value="1"/>
</dbReference>
<evidence type="ECO:0000259" key="5">
    <source>
        <dbReference type="PROSITE" id="PS50931"/>
    </source>
</evidence>
<comment type="caution">
    <text evidence="6">The sequence shown here is derived from an EMBL/GenBank/DDBJ whole genome shotgun (WGS) entry which is preliminary data.</text>
</comment>
<dbReference type="Pfam" id="PF03466">
    <property type="entry name" value="LysR_substrate"/>
    <property type="match status" value="1"/>
</dbReference>
<dbReference type="PANTHER" id="PTHR30126">
    <property type="entry name" value="HTH-TYPE TRANSCRIPTIONAL REGULATOR"/>
    <property type="match status" value="1"/>
</dbReference>
<dbReference type="Proteomes" id="UP001213771">
    <property type="component" value="Unassembled WGS sequence"/>
</dbReference>
<dbReference type="InterPro" id="IPR005119">
    <property type="entry name" value="LysR_subst-bd"/>
</dbReference>
<keyword evidence="4" id="KW-0804">Transcription</keyword>